<dbReference type="WBParaSite" id="L893_g2075.t1">
    <property type="protein sequence ID" value="L893_g2075.t1"/>
    <property type="gene ID" value="L893_g2075"/>
</dbReference>
<evidence type="ECO:0000313" key="1">
    <source>
        <dbReference type="Proteomes" id="UP000095287"/>
    </source>
</evidence>
<dbReference type="Proteomes" id="UP000095287">
    <property type="component" value="Unplaced"/>
</dbReference>
<protein>
    <submittedName>
        <fullName evidence="2">PCOTH protein</fullName>
    </submittedName>
</protein>
<name>A0A1I7YXG9_9BILA</name>
<dbReference type="AlphaFoldDB" id="A0A1I7YXG9"/>
<organism evidence="1 2">
    <name type="scientific">Steinernema glaseri</name>
    <dbReference type="NCBI Taxonomy" id="37863"/>
    <lineage>
        <taxon>Eukaryota</taxon>
        <taxon>Metazoa</taxon>
        <taxon>Ecdysozoa</taxon>
        <taxon>Nematoda</taxon>
        <taxon>Chromadorea</taxon>
        <taxon>Rhabditida</taxon>
        <taxon>Tylenchina</taxon>
        <taxon>Panagrolaimomorpha</taxon>
        <taxon>Strongyloidoidea</taxon>
        <taxon>Steinernematidae</taxon>
        <taxon>Steinernema</taxon>
    </lineage>
</organism>
<proteinExistence type="predicted"/>
<reference evidence="2" key="1">
    <citation type="submission" date="2016-11" db="UniProtKB">
        <authorList>
            <consortium name="WormBaseParasite"/>
        </authorList>
    </citation>
    <scope>IDENTIFICATION</scope>
</reference>
<accession>A0A1I7YXG9</accession>
<keyword evidence="1" id="KW-1185">Reference proteome</keyword>
<evidence type="ECO:0000313" key="2">
    <source>
        <dbReference type="WBParaSite" id="L893_g2075.t1"/>
    </source>
</evidence>
<sequence>KQVPPSEAASPVQCLSSPPLAPFSGSSSIVPRFFPSPLAPFTRSSSTVTAAPSPISISGRAPVTTSPIAVSPRVAADVTSPAPYSARPIRIAAPSVPFSQTVPPGPPFGPP</sequence>